<sequence length="79" mass="8319">MKTLLASRPVSPLTARRIHLLLGLAGMLWMLGVTLPVPVRLVLVPVVAVLLYLQGVAEADAPVVTVRTPRTTGPTGGAR</sequence>
<geneLocation type="plasmid" evidence="2 3">
    <name>punmamed4</name>
</geneLocation>
<reference evidence="2 3" key="1">
    <citation type="submission" date="2022-12" db="EMBL/GenBank/DDBJ databases">
        <title>HUAS 3-15.</title>
        <authorList>
            <person name="Mo P."/>
        </authorList>
    </citation>
    <scope>NUCLEOTIDE SEQUENCE [LARGE SCALE GENOMIC DNA]</scope>
    <source>
        <strain evidence="2 3">HUAS 3-15</strain>
        <plasmid evidence="2 3">punmamed4</plasmid>
    </source>
</reference>
<keyword evidence="1" id="KW-0472">Membrane</keyword>
<gene>
    <name evidence="2" type="ORF">O1G21_40975</name>
</gene>
<evidence type="ECO:0000256" key="1">
    <source>
        <dbReference type="SAM" id="Phobius"/>
    </source>
</evidence>
<proteinExistence type="predicted"/>
<evidence type="ECO:0000313" key="2">
    <source>
        <dbReference type="EMBL" id="WBP92185.1"/>
    </source>
</evidence>
<dbReference type="EMBL" id="CP115453">
    <property type="protein sequence ID" value="WBP92185.1"/>
    <property type="molecule type" value="Genomic_DNA"/>
</dbReference>
<organism evidence="2 3">
    <name type="scientific">Kitasatospora cathayae</name>
    <dbReference type="NCBI Taxonomy" id="3004092"/>
    <lineage>
        <taxon>Bacteria</taxon>
        <taxon>Bacillati</taxon>
        <taxon>Actinomycetota</taxon>
        <taxon>Actinomycetes</taxon>
        <taxon>Kitasatosporales</taxon>
        <taxon>Streptomycetaceae</taxon>
        <taxon>Kitasatospora</taxon>
    </lineage>
</organism>
<keyword evidence="3" id="KW-1185">Reference proteome</keyword>
<name>A0ABY7QIV4_9ACTN</name>
<protein>
    <submittedName>
        <fullName evidence="2">Uncharacterized protein</fullName>
    </submittedName>
</protein>
<keyword evidence="1" id="KW-0812">Transmembrane</keyword>
<dbReference type="Proteomes" id="UP001212821">
    <property type="component" value="Plasmid punmamed4"/>
</dbReference>
<keyword evidence="1" id="KW-1133">Transmembrane helix</keyword>
<keyword evidence="2" id="KW-0614">Plasmid</keyword>
<evidence type="ECO:0000313" key="3">
    <source>
        <dbReference type="Proteomes" id="UP001212821"/>
    </source>
</evidence>
<accession>A0ABY7QIV4</accession>
<feature type="transmembrane region" description="Helical" evidence="1">
    <location>
        <begin position="20"/>
        <end position="53"/>
    </location>
</feature>
<dbReference type="RefSeq" id="WP_270151932.1">
    <property type="nucleotide sequence ID" value="NZ_CP115453.1"/>
</dbReference>